<dbReference type="EMBL" id="JAKJXO020000009">
    <property type="protein sequence ID" value="KAL1600783.1"/>
    <property type="molecule type" value="Genomic_DNA"/>
</dbReference>
<dbReference type="InterPro" id="IPR027417">
    <property type="entry name" value="P-loop_NTPase"/>
</dbReference>
<protein>
    <recommendedName>
        <fullName evidence="6">DNA recombination and repair protein Rad51-like C-terminal domain-containing protein</fullName>
    </recommendedName>
</protein>
<keyword evidence="5" id="KW-1185">Reference proteome</keyword>
<name>A0ABR3R928_9PLEO</name>
<dbReference type="Proteomes" id="UP001521785">
    <property type="component" value="Unassembled WGS sequence"/>
</dbReference>
<feature type="region of interest" description="Disordered" evidence="3">
    <location>
        <begin position="273"/>
        <end position="305"/>
    </location>
</feature>
<accession>A0ABR3R928</accession>
<evidence type="ECO:0008006" key="6">
    <source>
        <dbReference type="Google" id="ProtNLM"/>
    </source>
</evidence>
<evidence type="ECO:0000256" key="1">
    <source>
        <dbReference type="ARBA" id="ARBA00004123"/>
    </source>
</evidence>
<evidence type="ECO:0000256" key="2">
    <source>
        <dbReference type="ARBA" id="ARBA00023242"/>
    </source>
</evidence>
<feature type="region of interest" description="Disordered" evidence="3">
    <location>
        <begin position="97"/>
        <end position="141"/>
    </location>
</feature>
<sequence>MEKICLALLSSSLLRNPRSSAAVVDTTGNFDVLRLYSFILARLQDDSELLDAMKRAMGAESVSAEDVAARSLDRVNIMRAFDLVGVMEAVGEVRDELQGQHHEEKADNPKKSSQEGQREDLLSEETPHEEIPELEKELPKRTFVADSDDEGEEMLFNDEPAVSIPTNHPPVEVLPTEAQDEILFVDGSADQRDSTSHPPPVAINLQIQPAEPEQSRSIPDSAPTKPTFLLIDNLAHVISPLLQKNHAQAQALTSSFMLTLSHLTRNYNLQTLLCNPSVPPRPPTKKANPNEETRRQPPPPPSIFASNKSVPALVGILSPYLDLSLLVERMPRRKMDARAVYTDGEAVQRVKRAVEMVDVIEVMSDRWGGRSGGWGTFVCGERGVKDA</sequence>
<comment type="caution">
    <text evidence="4">The sequence shown here is derived from an EMBL/GenBank/DDBJ whole genome shotgun (WGS) entry which is preliminary data.</text>
</comment>
<dbReference type="PANTHER" id="PTHR46457">
    <property type="entry name" value="DNA REPAIR PROTEIN RAD51 HOMOLOG 4"/>
    <property type="match status" value="1"/>
</dbReference>
<comment type="subcellular location">
    <subcellularLocation>
        <location evidence="1">Nucleus</location>
    </subcellularLocation>
</comment>
<evidence type="ECO:0000256" key="3">
    <source>
        <dbReference type="SAM" id="MobiDB-lite"/>
    </source>
</evidence>
<proteinExistence type="predicted"/>
<evidence type="ECO:0000313" key="5">
    <source>
        <dbReference type="Proteomes" id="UP001521785"/>
    </source>
</evidence>
<dbReference type="Gene3D" id="3.40.50.300">
    <property type="entry name" value="P-loop containing nucleotide triphosphate hydrolases"/>
    <property type="match status" value="1"/>
</dbReference>
<dbReference type="PANTHER" id="PTHR46457:SF1">
    <property type="entry name" value="DNA REPAIR PROTEIN RAD51 HOMOLOG 4"/>
    <property type="match status" value="1"/>
</dbReference>
<dbReference type="InterPro" id="IPR051988">
    <property type="entry name" value="HRR_RAD51_Paralog"/>
</dbReference>
<evidence type="ECO:0000313" key="4">
    <source>
        <dbReference type="EMBL" id="KAL1600783.1"/>
    </source>
</evidence>
<keyword evidence="2" id="KW-0539">Nucleus</keyword>
<reference evidence="4 5" key="1">
    <citation type="submission" date="2024-02" db="EMBL/GenBank/DDBJ databases">
        <title>De novo assembly and annotation of 12 fungi associated with fruit tree decline syndrome in Ontario, Canada.</title>
        <authorList>
            <person name="Sulman M."/>
            <person name="Ellouze W."/>
            <person name="Ilyukhin E."/>
        </authorList>
    </citation>
    <scope>NUCLEOTIDE SEQUENCE [LARGE SCALE GENOMIC DNA]</scope>
    <source>
        <strain evidence="4 5">M42-189</strain>
    </source>
</reference>
<gene>
    <name evidence="4" type="ORF">SLS60_007171</name>
</gene>
<organism evidence="4 5">
    <name type="scientific">Paraconiothyrium brasiliense</name>
    <dbReference type="NCBI Taxonomy" id="300254"/>
    <lineage>
        <taxon>Eukaryota</taxon>
        <taxon>Fungi</taxon>
        <taxon>Dikarya</taxon>
        <taxon>Ascomycota</taxon>
        <taxon>Pezizomycotina</taxon>
        <taxon>Dothideomycetes</taxon>
        <taxon>Pleosporomycetidae</taxon>
        <taxon>Pleosporales</taxon>
        <taxon>Massarineae</taxon>
        <taxon>Didymosphaeriaceae</taxon>
        <taxon>Paraconiothyrium</taxon>
    </lineage>
</organism>
<feature type="compositionally biased region" description="Basic and acidic residues" evidence="3">
    <location>
        <begin position="97"/>
        <end position="140"/>
    </location>
</feature>